<protein>
    <submittedName>
        <fullName evidence="2">Predicted protein</fullName>
    </submittedName>
</protein>
<organism>
    <name type="scientific">Physcomitrium patens</name>
    <name type="common">Spreading-leaved earth moss</name>
    <name type="synonym">Physcomitrella patens</name>
    <dbReference type="NCBI Taxonomy" id="3218"/>
    <lineage>
        <taxon>Eukaryota</taxon>
        <taxon>Viridiplantae</taxon>
        <taxon>Streptophyta</taxon>
        <taxon>Embryophyta</taxon>
        <taxon>Bryophyta</taxon>
        <taxon>Bryophytina</taxon>
        <taxon>Bryopsida</taxon>
        <taxon>Funariidae</taxon>
        <taxon>Funariales</taxon>
        <taxon>Funariaceae</taxon>
        <taxon>Physcomitrium</taxon>
    </lineage>
</organism>
<gene>
    <name evidence="2" type="ORF">PHYPADRAFT_103259</name>
</gene>
<name>A9U6I2_PHYPA</name>
<dbReference type="EMBL" id="DS546018">
    <property type="protein sequence ID" value="EDQ48721.1"/>
    <property type="molecule type" value="Genomic_DNA"/>
</dbReference>
<evidence type="ECO:0000313" key="2">
    <source>
        <dbReference type="EMBL" id="EDQ48721.1"/>
    </source>
</evidence>
<dbReference type="AlphaFoldDB" id="A9U6I2"/>
<proteinExistence type="predicted"/>
<sequence length="171" mass="19555">MNMEDLNEGIEIPQQEDESDLDNEVQILSGQVQSPRYSQPGHTEMLHSILITGVSRMRRTNSHDGFEEPIGSNFENPIRDSQWIQDRKYKGVLKINSLGCSGFFVTSRDLSAGAKTRLWQAVEEHPYRFTVHCCSRLYSSSQKLIDCLTIGESPYYLLQPDARRVLEQEST</sequence>
<accession>A9U6I2</accession>
<feature type="region of interest" description="Disordered" evidence="1">
    <location>
        <begin position="1"/>
        <end position="21"/>
    </location>
</feature>
<reference evidence="2" key="1">
    <citation type="journal article" date="2008" name="Science">
        <title>The Physcomitrella genome reveals evolutionary insights into the conquest of land by plants.</title>
        <authorList>
            <person name="Rensing S."/>
            <person name="Lang D."/>
            <person name="Zimmer A."/>
            <person name="Terry A."/>
            <person name="Salamov A."/>
            <person name="Shapiro H."/>
            <person name="Nishiyama T."/>
            <person name="Perroud P.-F."/>
            <person name="Lindquist E."/>
            <person name="Kamisugi Y."/>
            <person name="Tanahashi T."/>
            <person name="Sakakibara K."/>
            <person name="Fujita T."/>
            <person name="Oishi K."/>
            <person name="Shin-I T."/>
            <person name="Kuroki Y."/>
            <person name="Toyoda A."/>
            <person name="Suzuki Y."/>
            <person name="Hashimoto A."/>
            <person name="Yamaguchi K."/>
            <person name="Sugano A."/>
            <person name="Kohara Y."/>
            <person name="Fujiyama A."/>
            <person name="Anterola A."/>
            <person name="Aoki S."/>
            <person name="Ashton N."/>
            <person name="Barbazuk W.B."/>
            <person name="Barker E."/>
            <person name="Bennetzen J."/>
            <person name="Bezanilla M."/>
            <person name="Blankenship R."/>
            <person name="Cho S.H."/>
            <person name="Dutcher S."/>
            <person name="Estelle M."/>
            <person name="Fawcett J.A."/>
            <person name="Gundlach H."/>
            <person name="Hanada K."/>
            <person name="Heyl A."/>
            <person name="Hicks K.A."/>
            <person name="Hugh J."/>
            <person name="Lohr M."/>
            <person name="Mayer K."/>
            <person name="Melkozernov A."/>
            <person name="Murata T."/>
            <person name="Nelson D."/>
            <person name="Pils B."/>
            <person name="Prigge M."/>
            <person name="Reiss B."/>
            <person name="Renner T."/>
            <person name="Rombauts S."/>
            <person name="Rushton P."/>
            <person name="Sanderfoot A."/>
            <person name="Schween G."/>
            <person name="Shiu S.-H."/>
            <person name="Stueber K."/>
            <person name="Theodoulou F.L."/>
            <person name="Tu H."/>
            <person name="Van de Peer Y."/>
            <person name="Verrier P.J."/>
            <person name="Waters E."/>
            <person name="Wood A."/>
            <person name="Yang L."/>
            <person name="Cove D."/>
            <person name="Cuming A."/>
            <person name="Hasebe M."/>
            <person name="Lucas S."/>
            <person name="Mishler D.B."/>
            <person name="Reski R."/>
            <person name="Grigoriev I."/>
            <person name="Quatrano R.S."/>
            <person name="Boore J.L."/>
        </authorList>
    </citation>
    <scope>NUCLEOTIDE SEQUENCE [LARGE SCALE GENOMIC DNA]</scope>
</reference>
<evidence type="ECO:0000256" key="1">
    <source>
        <dbReference type="SAM" id="MobiDB-lite"/>
    </source>
</evidence>